<accession>A0A7S4P434</accession>
<sequence>MMGGVKIGEEERYNDFLEMPLFDDFNRTPNDTNDYTSNISPNKNIYPGGVGGEGEEFGAWLDIHEGEDPFGGWKGSSPNNNNTNNTSTKPTINNNYNITITNNNTNNSTTSTTNNLNNHNNTLSPAP</sequence>
<protein>
    <submittedName>
        <fullName evidence="2">Uncharacterized protein</fullName>
    </submittedName>
</protein>
<proteinExistence type="predicted"/>
<dbReference type="EMBL" id="HBKR01028817">
    <property type="protein sequence ID" value="CAE2323079.1"/>
    <property type="molecule type" value="Transcribed_RNA"/>
</dbReference>
<evidence type="ECO:0000256" key="1">
    <source>
        <dbReference type="SAM" id="MobiDB-lite"/>
    </source>
</evidence>
<evidence type="ECO:0000313" key="2">
    <source>
        <dbReference type="EMBL" id="CAE2323079.1"/>
    </source>
</evidence>
<dbReference type="AlphaFoldDB" id="A0A7S4P434"/>
<feature type="compositionally biased region" description="Low complexity" evidence="1">
    <location>
        <begin position="76"/>
        <end position="127"/>
    </location>
</feature>
<feature type="region of interest" description="Disordered" evidence="1">
    <location>
        <begin position="64"/>
        <end position="127"/>
    </location>
</feature>
<gene>
    <name evidence="2" type="ORF">NAES01612_LOCUS18809</name>
</gene>
<name>A0A7S4P434_9EUKA</name>
<organism evidence="2">
    <name type="scientific">Paramoeba aestuarina</name>
    <dbReference type="NCBI Taxonomy" id="180227"/>
    <lineage>
        <taxon>Eukaryota</taxon>
        <taxon>Amoebozoa</taxon>
        <taxon>Discosea</taxon>
        <taxon>Flabellinia</taxon>
        <taxon>Dactylopodida</taxon>
        <taxon>Paramoebidae</taxon>
        <taxon>Paramoeba</taxon>
    </lineage>
</organism>
<reference evidence="2" key="1">
    <citation type="submission" date="2021-01" db="EMBL/GenBank/DDBJ databases">
        <authorList>
            <person name="Corre E."/>
            <person name="Pelletier E."/>
            <person name="Niang G."/>
            <person name="Scheremetjew M."/>
            <person name="Finn R."/>
            <person name="Kale V."/>
            <person name="Holt S."/>
            <person name="Cochrane G."/>
            <person name="Meng A."/>
            <person name="Brown T."/>
            <person name="Cohen L."/>
        </authorList>
    </citation>
    <scope>NUCLEOTIDE SEQUENCE</scope>
    <source>
        <strain evidence="2">SoJaBio B1-5/56/2</strain>
    </source>
</reference>